<protein>
    <submittedName>
        <fullName evidence="1">Uncharacterized protein</fullName>
    </submittedName>
</protein>
<reference evidence="1 2" key="1">
    <citation type="journal article" date="2021" name="Sci. Rep.">
        <title>Genome sequencing of the multicellular alga Astrephomene provides insights into convergent evolution of germ-soma differentiation.</title>
        <authorList>
            <person name="Yamashita S."/>
            <person name="Yamamoto K."/>
            <person name="Matsuzaki R."/>
            <person name="Suzuki S."/>
            <person name="Yamaguchi H."/>
            <person name="Hirooka S."/>
            <person name="Minakuchi Y."/>
            <person name="Miyagishima S."/>
            <person name="Kawachi M."/>
            <person name="Toyoda A."/>
            <person name="Nozaki H."/>
        </authorList>
    </citation>
    <scope>NUCLEOTIDE SEQUENCE [LARGE SCALE GENOMIC DNA]</scope>
    <source>
        <strain evidence="1 2">NIES-4017</strain>
    </source>
</reference>
<comment type="caution">
    <text evidence="1">The sequence shown here is derived from an EMBL/GenBank/DDBJ whole genome shotgun (WGS) entry which is preliminary data.</text>
</comment>
<gene>
    <name evidence="1" type="ORF">Agub_g10090</name>
</gene>
<keyword evidence="2" id="KW-1185">Reference proteome</keyword>
<evidence type="ECO:0000313" key="2">
    <source>
        <dbReference type="Proteomes" id="UP001054857"/>
    </source>
</evidence>
<proteinExistence type="predicted"/>
<dbReference type="AlphaFoldDB" id="A0AAD3HNS3"/>
<dbReference type="EMBL" id="BMAR01000022">
    <property type="protein sequence ID" value="GFR48229.1"/>
    <property type="molecule type" value="Genomic_DNA"/>
</dbReference>
<accession>A0AAD3HNS3</accession>
<dbReference type="InterPro" id="IPR036410">
    <property type="entry name" value="HSP_DnaJ_Cys-rich_dom_sf"/>
</dbReference>
<organism evidence="1 2">
    <name type="scientific">Astrephomene gubernaculifera</name>
    <dbReference type="NCBI Taxonomy" id="47775"/>
    <lineage>
        <taxon>Eukaryota</taxon>
        <taxon>Viridiplantae</taxon>
        <taxon>Chlorophyta</taxon>
        <taxon>core chlorophytes</taxon>
        <taxon>Chlorophyceae</taxon>
        <taxon>CS clade</taxon>
        <taxon>Chlamydomonadales</taxon>
        <taxon>Astrephomenaceae</taxon>
        <taxon>Astrephomene</taxon>
    </lineage>
</organism>
<sequence length="169" mass="18646">MASSLRPRTCTFVREGGRSVFGPSLCRRPALTGPSRRQGAVYCNAKSKDALRRSFDSEDELNNELADELLAVADPQRLKKLAQHFELAWKIGRPGRPRTCDCCQGRKEEECHWCHGTGYLMVGGQVIPSTPARTNHCPVCKGKGVTQCGRCRGTGFRATWLPADSDLLP</sequence>
<dbReference type="PANTHER" id="PTHR15852">
    <property type="entry name" value="PLASTID TRANSCRIPTIONALLY ACTIVE PROTEIN"/>
    <property type="match status" value="1"/>
</dbReference>
<dbReference type="Proteomes" id="UP001054857">
    <property type="component" value="Unassembled WGS sequence"/>
</dbReference>
<name>A0AAD3HNS3_9CHLO</name>
<dbReference type="PANTHER" id="PTHR15852:SF54">
    <property type="entry name" value="PROTEIN SSUH2 HOMOLOG"/>
    <property type="match status" value="1"/>
</dbReference>
<dbReference type="SUPFAM" id="SSF57938">
    <property type="entry name" value="DnaJ/Hsp40 cysteine-rich domain"/>
    <property type="match status" value="1"/>
</dbReference>
<evidence type="ECO:0000313" key="1">
    <source>
        <dbReference type="EMBL" id="GFR48229.1"/>
    </source>
</evidence>